<feature type="signal peptide" evidence="2">
    <location>
        <begin position="1"/>
        <end position="23"/>
    </location>
</feature>
<dbReference type="InterPro" id="IPR015894">
    <property type="entry name" value="Guanylate-bd_N"/>
</dbReference>
<keyword evidence="5" id="KW-1185">Reference proteome</keyword>
<dbReference type="EMBL" id="CALNXI010001206">
    <property type="protein sequence ID" value="CAH3160066.1"/>
    <property type="molecule type" value="Genomic_DNA"/>
</dbReference>
<reference evidence="4 5" key="1">
    <citation type="submission" date="2022-05" db="EMBL/GenBank/DDBJ databases">
        <authorList>
            <consortium name="Genoscope - CEA"/>
            <person name="William W."/>
        </authorList>
    </citation>
    <scope>NUCLEOTIDE SEQUENCE [LARGE SCALE GENOMIC DNA]</scope>
</reference>
<sequence>MDLGKCCAVVAFLAALYFPSITQQKPARILIKYDKTEDIFELNKAVLEDLWQLQRPIRVIAVVGDARIGKSTTLNVISHIWSEVNHSHVAEIFKTGDTLKAVTRDVWCNIIHPQDKKGGSVVLLDVEGTNLGDDAVTTHLSMFTAMVSSGLNVFVREVFQNNNLHFLFHMSRLSDQIFPNITIENFPKLQVVIRGALGDPDGGKTIEDYTKDCIVEPSFQESMKEERKAIAKHFPRNQITVSQIPQVERDLFKDFNKLRKSDYWQEMKRLVEKLKTFPIKKTLGGRPMDGQGLVELAWHLKETMNGDSWLDFANAYVVLEKNICKRSREKLIKPLFALPTADEIEARIEDALRNFAMECELETEISAVQKNLQYFAGEKRKAEELELKAKEAENQRIAVEKNNEELKQKFQDQMSEKNIEIERVKREKEEAERNEKILKQQHQEQIETIASLREELSKKSSGFFDLIGFIIDRVFKLVVAK</sequence>
<dbReference type="PANTHER" id="PTHR10751">
    <property type="entry name" value="GUANYLATE BINDING PROTEIN"/>
    <property type="match status" value="1"/>
</dbReference>
<evidence type="ECO:0000259" key="3">
    <source>
        <dbReference type="Pfam" id="PF02263"/>
    </source>
</evidence>
<name>A0ABN8Q9I2_9CNID</name>
<dbReference type="Pfam" id="PF02263">
    <property type="entry name" value="GBP"/>
    <property type="match status" value="1"/>
</dbReference>
<dbReference type="InterPro" id="IPR027417">
    <property type="entry name" value="P-loop_NTPase"/>
</dbReference>
<organism evidence="4 5">
    <name type="scientific">Porites evermanni</name>
    <dbReference type="NCBI Taxonomy" id="104178"/>
    <lineage>
        <taxon>Eukaryota</taxon>
        <taxon>Metazoa</taxon>
        <taxon>Cnidaria</taxon>
        <taxon>Anthozoa</taxon>
        <taxon>Hexacorallia</taxon>
        <taxon>Scleractinia</taxon>
        <taxon>Fungiina</taxon>
        <taxon>Poritidae</taxon>
        <taxon>Porites</taxon>
    </lineage>
</organism>
<proteinExistence type="predicted"/>
<protein>
    <recommendedName>
        <fullName evidence="3">Guanylate-binding protein N-terminal domain-containing protein</fullName>
    </recommendedName>
</protein>
<dbReference type="SUPFAM" id="SSF52540">
    <property type="entry name" value="P-loop containing nucleoside triphosphate hydrolases"/>
    <property type="match status" value="1"/>
</dbReference>
<feature type="chain" id="PRO_5047395857" description="Guanylate-binding protein N-terminal domain-containing protein" evidence="2">
    <location>
        <begin position="24"/>
        <end position="481"/>
    </location>
</feature>
<dbReference type="Proteomes" id="UP001159427">
    <property type="component" value="Unassembled WGS sequence"/>
</dbReference>
<keyword evidence="2" id="KW-0732">Signal</keyword>
<dbReference type="Gene3D" id="3.40.50.300">
    <property type="entry name" value="P-loop containing nucleotide triphosphate hydrolases"/>
    <property type="match status" value="1"/>
</dbReference>
<evidence type="ECO:0000313" key="5">
    <source>
        <dbReference type="Proteomes" id="UP001159427"/>
    </source>
</evidence>
<evidence type="ECO:0000256" key="2">
    <source>
        <dbReference type="SAM" id="SignalP"/>
    </source>
</evidence>
<gene>
    <name evidence="4" type="ORF">PEVE_00003468</name>
</gene>
<feature type="domain" description="Guanylate-binding protein N-terminal" evidence="3">
    <location>
        <begin position="39"/>
        <end position="177"/>
    </location>
</feature>
<evidence type="ECO:0000256" key="1">
    <source>
        <dbReference type="SAM" id="Coils"/>
    </source>
</evidence>
<feature type="coiled-coil region" evidence="1">
    <location>
        <begin position="375"/>
        <end position="459"/>
    </location>
</feature>
<evidence type="ECO:0000313" key="4">
    <source>
        <dbReference type="EMBL" id="CAH3160066.1"/>
    </source>
</evidence>
<accession>A0ABN8Q9I2</accession>
<keyword evidence="1" id="KW-0175">Coiled coil</keyword>
<comment type="caution">
    <text evidence="4">The sequence shown here is derived from an EMBL/GenBank/DDBJ whole genome shotgun (WGS) entry which is preliminary data.</text>
</comment>